<reference evidence="4" key="2">
    <citation type="journal article" date="2021" name="PeerJ">
        <title>Extensive microbial diversity within the chicken gut microbiome revealed by metagenomics and culture.</title>
        <authorList>
            <person name="Gilroy R."/>
            <person name="Ravi A."/>
            <person name="Getino M."/>
            <person name="Pursley I."/>
            <person name="Horton D.L."/>
            <person name="Alikhan N.F."/>
            <person name="Baker D."/>
            <person name="Gharbi K."/>
            <person name="Hall N."/>
            <person name="Watson M."/>
            <person name="Adriaenssens E.M."/>
            <person name="Foster-Nyarko E."/>
            <person name="Jarju S."/>
            <person name="Secka A."/>
            <person name="Antonio M."/>
            <person name="Oren A."/>
            <person name="Chaudhuri R.R."/>
            <person name="La Ragione R."/>
            <person name="Hildebrand F."/>
            <person name="Pallen M.J."/>
        </authorList>
    </citation>
    <scope>NUCLEOTIDE SEQUENCE</scope>
    <source>
        <strain evidence="4">4509</strain>
    </source>
</reference>
<comment type="caution">
    <text evidence="4">The sequence shown here is derived from an EMBL/GenBank/DDBJ whole genome shotgun (WGS) entry which is preliminary data.</text>
</comment>
<gene>
    <name evidence="4" type="ORF">IAD19_01650</name>
</gene>
<dbReference type="CDD" id="cd02136">
    <property type="entry name" value="PnbA_NfnB-like"/>
    <property type="match status" value="1"/>
</dbReference>
<comment type="similarity">
    <text evidence="1">Belongs to the nitroreductase family.</text>
</comment>
<dbReference type="PANTHER" id="PTHR43673:SF10">
    <property type="entry name" value="NADH DEHYDROGENASE_NAD(P)H NITROREDUCTASE XCC3605-RELATED"/>
    <property type="match status" value="1"/>
</dbReference>
<feature type="domain" description="Nitroreductase" evidence="3">
    <location>
        <begin position="8"/>
        <end position="154"/>
    </location>
</feature>
<evidence type="ECO:0000313" key="4">
    <source>
        <dbReference type="EMBL" id="HIU41239.1"/>
    </source>
</evidence>
<name>A0A9D1ISE0_9FIRM</name>
<evidence type="ECO:0000259" key="3">
    <source>
        <dbReference type="Pfam" id="PF00881"/>
    </source>
</evidence>
<reference evidence="4" key="1">
    <citation type="submission" date="2020-10" db="EMBL/GenBank/DDBJ databases">
        <authorList>
            <person name="Gilroy R."/>
        </authorList>
    </citation>
    <scope>NUCLEOTIDE SEQUENCE</scope>
    <source>
        <strain evidence="4">4509</strain>
    </source>
</reference>
<evidence type="ECO:0000313" key="5">
    <source>
        <dbReference type="Proteomes" id="UP000824082"/>
    </source>
</evidence>
<dbReference type="Pfam" id="PF00881">
    <property type="entry name" value="Nitroreductase"/>
    <property type="match status" value="1"/>
</dbReference>
<evidence type="ECO:0000256" key="2">
    <source>
        <dbReference type="ARBA" id="ARBA00023002"/>
    </source>
</evidence>
<dbReference type="InterPro" id="IPR000415">
    <property type="entry name" value="Nitroreductase-like"/>
</dbReference>
<dbReference type="GO" id="GO:0016491">
    <property type="term" value="F:oxidoreductase activity"/>
    <property type="evidence" value="ECO:0007669"/>
    <property type="project" value="UniProtKB-KW"/>
</dbReference>
<evidence type="ECO:0000256" key="1">
    <source>
        <dbReference type="ARBA" id="ARBA00007118"/>
    </source>
</evidence>
<keyword evidence="2" id="KW-0560">Oxidoreductase</keyword>
<protein>
    <submittedName>
        <fullName evidence="4">Nitroreductase</fullName>
    </submittedName>
</protein>
<accession>A0A9D1ISE0</accession>
<dbReference type="Proteomes" id="UP000824082">
    <property type="component" value="Unassembled WGS sequence"/>
</dbReference>
<dbReference type="PANTHER" id="PTHR43673">
    <property type="entry name" value="NAD(P)H NITROREDUCTASE YDGI-RELATED"/>
    <property type="match status" value="1"/>
</dbReference>
<dbReference type="InterPro" id="IPR029479">
    <property type="entry name" value="Nitroreductase"/>
</dbReference>
<dbReference type="SUPFAM" id="SSF55469">
    <property type="entry name" value="FMN-dependent nitroreductase-like"/>
    <property type="match status" value="1"/>
</dbReference>
<organism evidence="4 5">
    <name type="scientific">Candidatus Egerieicola faecale</name>
    <dbReference type="NCBI Taxonomy" id="2840774"/>
    <lineage>
        <taxon>Bacteria</taxon>
        <taxon>Bacillati</taxon>
        <taxon>Bacillota</taxon>
        <taxon>Clostridia</taxon>
        <taxon>Eubacteriales</taxon>
        <taxon>Oscillospiraceae</taxon>
        <taxon>Oscillospiraceae incertae sedis</taxon>
        <taxon>Candidatus Egerieicola</taxon>
    </lineage>
</organism>
<dbReference type="AlphaFoldDB" id="A0A9D1ISE0"/>
<dbReference type="EMBL" id="DVMX01000028">
    <property type="protein sequence ID" value="HIU41239.1"/>
    <property type="molecule type" value="Genomic_DNA"/>
</dbReference>
<proteinExistence type="inferred from homology"/>
<sequence>MNATMETILHRRSIRSFLEKPIPKPVLEEIVLAGQYAPSAMNRQNWHFTVLQNQEKIQSLAKAIAAELGMGEEYCFYRPAALILVSAPKDSHNGLADCACALENIFLAAWSLDVGSVWINQLKEICDRPAIRAKLDELGVPAGHLVGGMAALGYFETAPEAKPRAEGTVTWVE</sequence>
<dbReference type="Gene3D" id="3.40.109.10">
    <property type="entry name" value="NADH Oxidase"/>
    <property type="match status" value="1"/>
</dbReference>